<proteinExistence type="predicted"/>
<reference evidence="3" key="1">
    <citation type="journal article" date="2019" name="Int. J. Syst. Evol. Microbiol.">
        <title>The Global Catalogue of Microorganisms (GCM) 10K type strain sequencing project: providing services to taxonomists for standard genome sequencing and annotation.</title>
        <authorList>
            <consortium name="The Broad Institute Genomics Platform"/>
            <consortium name="The Broad Institute Genome Sequencing Center for Infectious Disease"/>
            <person name="Wu L."/>
            <person name="Ma J."/>
        </authorList>
    </citation>
    <scope>NUCLEOTIDE SEQUENCE [LARGE SCALE GENOMIC DNA]</scope>
    <source>
        <strain evidence="3">JCM 17738</strain>
    </source>
</reference>
<dbReference type="RefSeq" id="WP_159902337.1">
    <property type="nucleotide sequence ID" value="NZ_BAABFX010000028.1"/>
</dbReference>
<dbReference type="Proteomes" id="UP001500390">
    <property type="component" value="Unassembled WGS sequence"/>
</dbReference>
<dbReference type="EMBL" id="BAABFX010000028">
    <property type="protein sequence ID" value="GAA4397183.1"/>
    <property type="molecule type" value="Genomic_DNA"/>
</dbReference>
<keyword evidence="3" id="KW-1185">Reference proteome</keyword>
<name>A0ABP8JXK1_9MICO</name>
<feature type="compositionally biased region" description="Basic and acidic residues" evidence="1">
    <location>
        <begin position="60"/>
        <end position="69"/>
    </location>
</feature>
<gene>
    <name evidence="2" type="ORF">GCM10023153_20840</name>
</gene>
<feature type="region of interest" description="Disordered" evidence="1">
    <location>
        <begin position="48"/>
        <end position="69"/>
    </location>
</feature>
<organism evidence="2 3">
    <name type="scientific">Ornithinibacter aureus</name>
    <dbReference type="NCBI Taxonomy" id="622664"/>
    <lineage>
        <taxon>Bacteria</taxon>
        <taxon>Bacillati</taxon>
        <taxon>Actinomycetota</taxon>
        <taxon>Actinomycetes</taxon>
        <taxon>Micrococcales</taxon>
        <taxon>Intrasporangiaceae</taxon>
        <taxon>Ornithinibacter</taxon>
    </lineage>
</organism>
<evidence type="ECO:0000313" key="3">
    <source>
        <dbReference type="Proteomes" id="UP001500390"/>
    </source>
</evidence>
<comment type="caution">
    <text evidence="2">The sequence shown here is derived from an EMBL/GenBank/DDBJ whole genome shotgun (WGS) entry which is preliminary data.</text>
</comment>
<evidence type="ECO:0000256" key="1">
    <source>
        <dbReference type="SAM" id="MobiDB-lite"/>
    </source>
</evidence>
<protein>
    <submittedName>
        <fullName evidence="2">Uncharacterized protein</fullName>
    </submittedName>
</protein>
<accession>A0ABP8JXK1</accession>
<sequence>MSPSAAERAVRRYVPHLLRADQWEPIAEFTVVLALQLNPANPKRAIESMRTISQSSTGRGRRDSLLMWS</sequence>
<evidence type="ECO:0000313" key="2">
    <source>
        <dbReference type="EMBL" id="GAA4397183.1"/>
    </source>
</evidence>